<dbReference type="OrthoDB" id="2015447at2759"/>
<organism evidence="7 8">
    <name type="scientific">Cylindrobasidium torrendii FP15055 ss-10</name>
    <dbReference type="NCBI Taxonomy" id="1314674"/>
    <lineage>
        <taxon>Eukaryota</taxon>
        <taxon>Fungi</taxon>
        <taxon>Dikarya</taxon>
        <taxon>Basidiomycota</taxon>
        <taxon>Agaricomycotina</taxon>
        <taxon>Agaricomycetes</taxon>
        <taxon>Agaricomycetidae</taxon>
        <taxon>Agaricales</taxon>
        <taxon>Marasmiineae</taxon>
        <taxon>Physalacriaceae</taxon>
        <taxon>Cylindrobasidium</taxon>
    </lineage>
</organism>
<dbReference type="GO" id="GO:0022857">
    <property type="term" value="F:transmembrane transporter activity"/>
    <property type="evidence" value="ECO:0007669"/>
    <property type="project" value="InterPro"/>
</dbReference>
<keyword evidence="2 6" id="KW-0812">Transmembrane</keyword>
<evidence type="ECO:0000256" key="3">
    <source>
        <dbReference type="ARBA" id="ARBA00022989"/>
    </source>
</evidence>
<feature type="transmembrane region" description="Helical" evidence="6">
    <location>
        <begin position="413"/>
        <end position="430"/>
    </location>
</feature>
<dbReference type="PANTHER" id="PTHR23510:SF64">
    <property type="entry name" value="INNER MEMBRANE TRANSPORT PROTEIN YAJR"/>
    <property type="match status" value="1"/>
</dbReference>
<keyword evidence="4 6" id="KW-0472">Membrane</keyword>
<dbReference type="Gene3D" id="1.20.1250.20">
    <property type="entry name" value="MFS general substrate transporter like domains"/>
    <property type="match status" value="1"/>
</dbReference>
<gene>
    <name evidence="7" type="ORF">CYLTODRAFT_429665</name>
</gene>
<keyword evidence="8" id="KW-1185">Reference proteome</keyword>
<feature type="transmembrane region" description="Helical" evidence="6">
    <location>
        <begin position="114"/>
        <end position="134"/>
    </location>
</feature>
<protein>
    <submittedName>
        <fullName evidence="7">MFS general substrate transporter</fullName>
    </submittedName>
</protein>
<comment type="subcellular location">
    <subcellularLocation>
        <location evidence="1">Membrane</location>
        <topology evidence="1">Multi-pass membrane protein</topology>
    </subcellularLocation>
</comment>
<name>A0A0D7BKE8_9AGAR</name>
<evidence type="ECO:0000256" key="6">
    <source>
        <dbReference type="SAM" id="Phobius"/>
    </source>
</evidence>
<evidence type="ECO:0000256" key="5">
    <source>
        <dbReference type="SAM" id="MobiDB-lite"/>
    </source>
</evidence>
<evidence type="ECO:0000256" key="2">
    <source>
        <dbReference type="ARBA" id="ARBA00022692"/>
    </source>
</evidence>
<proteinExistence type="predicted"/>
<feature type="transmembrane region" description="Helical" evidence="6">
    <location>
        <begin position="60"/>
        <end position="78"/>
    </location>
</feature>
<dbReference type="InterPro" id="IPR051068">
    <property type="entry name" value="MFS_Domain-Containing_Protein"/>
</dbReference>
<feature type="transmembrane region" description="Helical" evidence="6">
    <location>
        <begin position="284"/>
        <end position="303"/>
    </location>
</feature>
<dbReference type="Pfam" id="PF07690">
    <property type="entry name" value="MFS_1"/>
    <property type="match status" value="1"/>
</dbReference>
<evidence type="ECO:0000256" key="1">
    <source>
        <dbReference type="ARBA" id="ARBA00004141"/>
    </source>
</evidence>
<reference evidence="7 8" key="1">
    <citation type="journal article" date="2015" name="Fungal Genet. Biol.">
        <title>Evolution of novel wood decay mechanisms in Agaricales revealed by the genome sequences of Fistulina hepatica and Cylindrobasidium torrendii.</title>
        <authorList>
            <person name="Floudas D."/>
            <person name="Held B.W."/>
            <person name="Riley R."/>
            <person name="Nagy L.G."/>
            <person name="Koehler G."/>
            <person name="Ransdell A.S."/>
            <person name="Younus H."/>
            <person name="Chow J."/>
            <person name="Chiniquy J."/>
            <person name="Lipzen A."/>
            <person name="Tritt A."/>
            <person name="Sun H."/>
            <person name="Haridas S."/>
            <person name="LaButti K."/>
            <person name="Ohm R.A."/>
            <person name="Kues U."/>
            <person name="Blanchette R.A."/>
            <person name="Grigoriev I.V."/>
            <person name="Minto R.E."/>
            <person name="Hibbett D.S."/>
        </authorList>
    </citation>
    <scope>NUCLEOTIDE SEQUENCE [LARGE SCALE GENOMIC DNA]</scope>
    <source>
        <strain evidence="7 8">FP15055 ss-10</strain>
    </source>
</reference>
<feature type="transmembrane region" description="Helical" evidence="6">
    <location>
        <begin position="315"/>
        <end position="335"/>
    </location>
</feature>
<evidence type="ECO:0000256" key="4">
    <source>
        <dbReference type="ARBA" id="ARBA00023136"/>
    </source>
</evidence>
<dbReference type="EMBL" id="KN880459">
    <property type="protein sequence ID" value="KIY71028.1"/>
    <property type="molecule type" value="Genomic_DNA"/>
</dbReference>
<dbReference type="STRING" id="1314674.A0A0D7BKE8"/>
<evidence type="ECO:0000313" key="8">
    <source>
        <dbReference type="Proteomes" id="UP000054007"/>
    </source>
</evidence>
<feature type="region of interest" description="Disordered" evidence="5">
    <location>
        <begin position="205"/>
        <end position="225"/>
    </location>
</feature>
<dbReference type="GO" id="GO:0016020">
    <property type="term" value="C:membrane"/>
    <property type="evidence" value="ECO:0007669"/>
    <property type="project" value="UniProtKB-SubCell"/>
</dbReference>
<accession>A0A0D7BKE8</accession>
<feature type="transmembrane region" description="Helical" evidence="6">
    <location>
        <begin position="28"/>
        <end position="48"/>
    </location>
</feature>
<feature type="transmembrane region" description="Helical" evidence="6">
    <location>
        <begin position="244"/>
        <end position="264"/>
    </location>
</feature>
<feature type="transmembrane region" description="Helical" evidence="6">
    <location>
        <begin position="90"/>
        <end position="108"/>
    </location>
</feature>
<sequence>MLGCLSKQRPPQNHDADEFKLPKKASMVTILLANMLLQVSFFIIVSSSNDYAKHLGGGSTFAGIVIGIPTVFSGIALVPMMQHDRGQYKLPLHVSCAASILGHVLYACAYKANYLYLILIGRIVSGISFSMWMYCKRYCSDGRIVGIRRRTTLAGALVLGQGVGMTAGPFFGGLITKIGFNNAIFNGYTGSGWIMAGDVEERSTPETKEMQMSSVSDDEEANMPRPSMEELEDTARRTITPPQWGVIVCMCWCAMTCFFILGAWESNIPVFSTAASPLHLSPFGAGNFIALGGLTTFPFLIANLAMARRLQDRHILLIGASLGLAGLLVFISLVGSNKVNYGSMFVCWWLVALGFNLASTVTVSLLSKQLPQEWNGRTSLAIQYSNYTGRVSGAIWGGSGLSVGMLNYTGLEIAVAGIGALLFTALWRDLKTKSG</sequence>
<feature type="transmembrane region" description="Helical" evidence="6">
    <location>
        <begin position="341"/>
        <end position="366"/>
    </location>
</feature>
<dbReference type="Proteomes" id="UP000054007">
    <property type="component" value="Unassembled WGS sequence"/>
</dbReference>
<dbReference type="InterPro" id="IPR036259">
    <property type="entry name" value="MFS_trans_sf"/>
</dbReference>
<evidence type="ECO:0000313" key="7">
    <source>
        <dbReference type="EMBL" id="KIY71028.1"/>
    </source>
</evidence>
<dbReference type="AlphaFoldDB" id="A0A0D7BKE8"/>
<keyword evidence="3 6" id="KW-1133">Transmembrane helix</keyword>
<dbReference type="SUPFAM" id="SSF103473">
    <property type="entry name" value="MFS general substrate transporter"/>
    <property type="match status" value="1"/>
</dbReference>
<dbReference type="PANTHER" id="PTHR23510">
    <property type="entry name" value="INNER MEMBRANE TRANSPORT PROTEIN YAJR"/>
    <property type="match status" value="1"/>
</dbReference>
<dbReference type="InterPro" id="IPR011701">
    <property type="entry name" value="MFS"/>
</dbReference>